<protein>
    <submittedName>
        <fullName evidence="2">Uncharacterized protein</fullName>
    </submittedName>
</protein>
<dbReference type="HOGENOM" id="CLU_504235_0_0_4"/>
<dbReference type="Proteomes" id="UP000004956">
    <property type="component" value="Unassembled WGS sequence"/>
</dbReference>
<dbReference type="EMBL" id="AFBQ01000139">
    <property type="protein sequence ID" value="EHY31594.1"/>
    <property type="molecule type" value="Genomic_DNA"/>
</dbReference>
<sequence length="540" mass="57693">MPTTPRRTAEERTKNTRRKRDGEEAQSPEDGPEDDAEEDRDDGEDARGTLRRETPSSDDLKIRIKFEVGLTDGDFGVLPGEDVEAPEAAPYRIFPTKTLETLADGVLKNLRKREGSIVSAAPGTGARTAALVAADRQVLKRNASIVIIAAPAGLVQHWRHVLKTLNATFSVHKAVPAKWVNRVPVIVVPFADFWKDAELLCREVKPKILIVDGALGLAANASDWDDVMPFALSGIPVVALDTAGGFERAPADVGVRMLKAVAPKVKLPKLSETPEGREADGEAFEAALMDAAKSCLIRADWAWMTHQTLGLDPDETPGFVPMFAELTTSPGTRIRSAAAPKKPAKAAQASLFDDGGLFGAMDDAPPPPSKTPNTPKGKLLVELLAELSAAGKLALILTGDARSAEELKLWSAKAVGKPAKVLEVTGPEGAWLGQLKAFAEEAGDVGGGCVLHVTADGVLPAWEGGDEAELFDDRVVIVDHDLWRSRVEAGMDPDVSGLFAGVTQAKPLTVLLTQNRGEEYGVFERLVGGEARVGRRLFAD</sequence>
<comment type="caution">
    <text evidence="2">The sequence shown here is derived from an EMBL/GenBank/DDBJ whole genome shotgun (WGS) entry which is preliminary data.</text>
</comment>
<keyword evidence="3" id="KW-1185">Reference proteome</keyword>
<evidence type="ECO:0000313" key="2">
    <source>
        <dbReference type="EMBL" id="EHY31594.1"/>
    </source>
</evidence>
<dbReference type="STRING" id="762967.HMPREF9440_01031"/>
<dbReference type="OrthoDB" id="9790252at2"/>
<feature type="compositionally biased region" description="Acidic residues" evidence="1">
    <location>
        <begin position="24"/>
        <end position="44"/>
    </location>
</feature>
<organism evidence="2 3">
    <name type="scientific">Sutterella parvirubra YIT 11816</name>
    <dbReference type="NCBI Taxonomy" id="762967"/>
    <lineage>
        <taxon>Bacteria</taxon>
        <taxon>Pseudomonadati</taxon>
        <taxon>Pseudomonadota</taxon>
        <taxon>Betaproteobacteria</taxon>
        <taxon>Burkholderiales</taxon>
        <taxon>Sutterellaceae</taxon>
        <taxon>Sutterella</taxon>
    </lineage>
</organism>
<feature type="compositionally biased region" description="Basic and acidic residues" evidence="1">
    <location>
        <begin position="45"/>
        <end position="55"/>
    </location>
</feature>
<gene>
    <name evidence="2" type="ORF">HMPREF9440_01031</name>
</gene>
<accession>H3KE67</accession>
<dbReference type="PATRIC" id="fig|762967.3.peg.820"/>
<dbReference type="AlphaFoldDB" id="H3KE67"/>
<evidence type="ECO:0000256" key="1">
    <source>
        <dbReference type="SAM" id="MobiDB-lite"/>
    </source>
</evidence>
<evidence type="ECO:0000313" key="3">
    <source>
        <dbReference type="Proteomes" id="UP000004956"/>
    </source>
</evidence>
<proteinExistence type="predicted"/>
<reference evidence="2 3" key="1">
    <citation type="submission" date="2011-11" db="EMBL/GenBank/DDBJ databases">
        <authorList>
            <person name="Weinstock G."/>
            <person name="Sodergren E."/>
            <person name="Clifton S."/>
            <person name="Fulton L."/>
            <person name="Fulton B."/>
            <person name="Courtney L."/>
            <person name="Fronick C."/>
            <person name="Harrison M."/>
            <person name="Strong C."/>
            <person name="Farmer C."/>
            <person name="Delahaunty K."/>
            <person name="Markovic C."/>
            <person name="Hall O."/>
            <person name="Minx P."/>
            <person name="Tomlinson C."/>
            <person name="Mitreva M."/>
            <person name="Hou S."/>
            <person name="Chen J."/>
            <person name="Wollam A."/>
            <person name="Pepin K.H."/>
            <person name="Johnson M."/>
            <person name="Bhonagiri V."/>
            <person name="Zhang X."/>
            <person name="Suruliraj S."/>
            <person name="Warren W."/>
            <person name="Chinwalla A."/>
            <person name="Mardis E.R."/>
            <person name="Wilson R.K."/>
        </authorList>
    </citation>
    <scope>NUCLEOTIDE SEQUENCE [LARGE SCALE GENOMIC DNA]</scope>
    <source>
        <strain evidence="2 3">YIT 11816</strain>
    </source>
</reference>
<feature type="region of interest" description="Disordered" evidence="1">
    <location>
        <begin position="1"/>
        <end position="55"/>
    </location>
</feature>
<name>H3KE67_9BURK</name>